<dbReference type="AlphaFoldDB" id="A0A8K0E9C5"/>
<evidence type="ECO:0000256" key="1">
    <source>
        <dbReference type="ARBA" id="ARBA00004123"/>
    </source>
</evidence>
<keyword evidence="10" id="KW-1185">Reference proteome</keyword>
<dbReference type="InterPro" id="IPR052610">
    <property type="entry name" value="bHLH_transcription_regulator"/>
</dbReference>
<evidence type="ECO:0000313" key="10">
    <source>
        <dbReference type="Proteomes" id="UP000796880"/>
    </source>
</evidence>
<evidence type="ECO:0008006" key="11">
    <source>
        <dbReference type="Google" id="ProtNLM"/>
    </source>
</evidence>
<dbReference type="InterPro" id="IPR007110">
    <property type="entry name" value="Ig-like_dom"/>
</dbReference>
<dbReference type="PROSITE" id="PS50888">
    <property type="entry name" value="BHLH"/>
    <property type="match status" value="1"/>
</dbReference>
<dbReference type="Gene3D" id="4.10.280.10">
    <property type="entry name" value="Helix-loop-helix DNA-binding domain"/>
    <property type="match status" value="1"/>
</dbReference>
<gene>
    <name evidence="9" type="ORF">FNV43_RR17407</name>
</gene>
<keyword evidence="5" id="KW-0175">Coiled coil</keyword>
<evidence type="ECO:0000259" key="7">
    <source>
        <dbReference type="PROSITE" id="PS50835"/>
    </source>
</evidence>
<feature type="region of interest" description="Disordered" evidence="6">
    <location>
        <begin position="249"/>
        <end position="275"/>
    </location>
</feature>
<dbReference type="OrthoDB" id="690068at2759"/>
<reference evidence="9" key="1">
    <citation type="submission" date="2020-03" db="EMBL/GenBank/DDBJ databases">
        <title>A high-quality chromosome-level genome assembly of a woody plant with both climbing and erect habits, Rhamnella rubrinervis.</title>
        <authorList>
            <person name="Lu Z."/>
            <person name="Yang Y."/>
            <person name="Zhu X."/>
            <person name="Sun Y."/>
        </authorList>
    </citation>
    <scope>NUCLEOTIDE SEQUENCE</scope>
    <source>
        <strain evidence="9">BYM</strain>
        <tissue evidence="9">Leaf</tissue>
    </source>
</reference>
<accession>A0A8K0E9C5</accession>
<comment type="caution">
    <text evidence="9">The sequence shown here is derived from an EMBL/GenBank/DDBJ whole genome shotgun (WGS) entry which is preliminary data.</text>
</comment>
<dbReference type="SMART" id="SM00353">
    <property type="entry name" value="HLH"/>
    <property type="match status" value="1"/>
</dbReference>
<keyword evidence="2" id="KW-0805">Transcription regulation</keyword>
<dbReference type="Proteomes" id="UP000796880">
    <property type="component" value="Unassembled WGS sequence"/>
</dbReference>
<dbReference type="InterPro" id="IPR036638">
    <property type="entry name" value="HLH_DNA-bd_sf"/>
</dbReference>
<name>A0A8K0E9C5_9ROSA</name>
<evidence type="ECO:0000256" key="4">
    <source>
        <dbReference type="ARBA" id="ARBA00023242"/>
    </source>
</evidence>
<evidence type="ECO:0000256" key="6">
    <source>
        <dbReference type="SAM" id="MobiDB-lite"/>
    </source>
</evidence>
<evidence type="ECO:0000259" key="8">
    <source>
        <dbReference type="PROSITE" id="PS50888"/>
    </source>
</evidence>
<protein>
    <recommendedName>
        <fullName evidence="11">BHLH domain-containing protein</fullName>
    </recommendedName>
</protein>
<feature type="coiled-coil region" evidence="5">
    <location>
        <begin position="208"/>
        <end position="235"/>
    </location>
</feature>
<dbReference type="PANTHER" id="PTHR45959">
    <property type="entry name" value="BHLH TRANSCRIPTION FACTOR"/>
    <property type="match status" value="1"/>
</dbReference>
<dbReference type="PANTHER" id="PTHR45959:SF2">
    <property type="entry name" value="BHLH TRANSCRIPTION FACTOR"/>
    <property type="match status" value="1"/>
</dbReference>
<keyword evidence="4" id="KW-0539">Nucleus</keyword>
<comment type="subcellular location">
    <subcellularLocation>
        <location evidence="1">Nucleus</location>
    </subcellularLocation>
</comment>
<dbReference type="PROSITE" id="PS50835">
    <property type="entry name" value="IG_LIKE"/>
    <property type="match status" value="1"/>
</dbReference>
<feature type="domain" description="Ig-like" evidence="7">
    <location>
        <begin position="54"/>
        <end position="137"/>
    </location>
</feature>
<dbReference type="GO" id="GO:0046983">
    <property type="term" value="F:protein dimerization activity"/>
    <property type="evidence" value="ECO:0007669"/>
    <property type="project" value="InterPro"/>
</dbReference>
<evidence type="ECO:0000256" key="2">
    <source>
        <dbReference type="ARBA" id="ARBA00023015"/>
    </source>
</evidence>
<dbReference type="Pfam" id="PF00010">
    <property type="entry name" value="HLH"/>
    <property type="match status" value="1"/>
</dbReference>
<keyword evidence="3" id="KW-0804">Transcription</keyword>
<dbReference type="GO" id="GO:0080090">
    <property type="term" value="P:regulation of primary metabolic process"/>
    <property type="evidence" value="ECO:0007669"/>
    <property type="project" value="UniProtKB-ARBA"/>
</dbReference>
<proteinExistence type="predicted"/>
<sequence length="357" mass="39852">MDDATARWFSEFGMDGYNNIFDQCQMNTLTDLSTTLAEDFHQQSFSSESHSSYPTTITTTTLSGNSSVETCHFDGQKSAKQRKTSTSSSTGATWTNSSGVTEHVAALPKSSHILSFDNSNSQQNYECTFNPKDEAVSHIDMGFENQDYIAPKSTQTGTKRTYSMTRTPSHAQEHIIAERKRREKLTQRFIALSAIVPGLKKLDKASVLGDTIKYLKELQERVQLLEEQTKKKTVESVVFLKKSQLISSTTGTDVDDSSSCDENSDHGSSDHRSLPEIEAKVSEKDILIRIHCEKQKGVVLKILILIQKLQLNVVNTSVLQFGNSILDITIIAQMDDEFSMTVKDVVKNLRQALLESM</sequence>
<evidence type="ECO:0000256" key="3">
    <source>
        <dbReference type="ARBA" id="ARBA00023163"/>
    </source>
</evidence>
<evidence type="ECO:0000256" key="5">
    <source>
        <dbReference type="SAM" id="Coils"/>
    </source>
</evidence>
<dbReference type="InterPro" id="IPR011598">
    <property type="entry name" value="bHLH_dom"/>
</dbReference>
<dbReference type="SUPFAM" id="SSF47459">
    <property type="entry name" value="HLH, helix-loop-helix DNA-binding domain"/>
    <property type="match status" value="1"/>
</dbReference>
<organism evidence="9 10">
    <name type="scientific">Rhamnella rubrinervis</name>
    <dbReference type="NCBI Taxonomy" id="2594499"/>
    <lineage>
        <taxon>Eukaryota</taxon>
        <taxon>Viridiplantae</taxon>
        <taxon>Streptophyta</taxon>
        <taxon>Embryophyta</taxon>
        <taxon>Tracheophyta</taxon>
        <taxon>Spermatophyta</taxon>
        <taxon>Magnoliopsida</taxon>
        <taxon>eudicotyledons</taxon>
        <taxon>Gunneridae</taxon>
        <taxon>Pentapetalae</taxon>
        <taxon>rosids</taxon>
        <taxon>fabids</taxon>
        <taxon>Rosales</taxon>
        <taxon>Rhamnaceae</taxon>
        <taxon>rhamnoid group</taxon>
        <taxon>Rhamneae</taxon>
        <taxon>Rhamnella</taxon>
    </lineage>
</organism>
<feature type="compositionally biased region" description="Basic and acidic residues" evidence="6">
    <location>
        <begin position="263"/>
        <end position="275"/>
    </location>
</feature>
<dbReference type="GO" id="GO:0005634">
    <property type="term" value="C:nucleus"/>
    <property type="evidence" value="ECO:0007669"/>
    <property type="project" value="UniProtKB-SubCell"/>
</dbReference>
<dbReference type="Pfam" id="PF22754">
    <property type="entry name" value="bHLH-TF_ACT-like_plant"/>
    <property type="match status" value="1"/>
</dbReference>
<evidence type="ECO:0000313" key="9">
    <source>
        <dbReference type="EMBL" id="KAF3439132.1"/>
    </source>
</evidence>
<feature type="region of interest" description="Disordered" evidence="6">
    <location>
        <begin position="73"/>
        <end position="96"/>
    </location>
</feature>
<dbReference type="InterPro" id="IPR054502">
    <property type="entry name" value="bHLH-TF_ACT-like_plant"/>
</dbReference>
<dbReference type="EMBL" id="VOIH02000008">
    <property type="protein sequence ID" value="KAF3439132.1"/>
    <property type="molecule type" value="Genomic_DNA"/>
</dbReference>
<feature type="domain" description="BHLH" evidence="8">
    <location>
        <begin position="169"/>
        <end position="218"/>
    </location>
</feature>
<dbReference type="CDD" id="cd11452">
    <property type="entry name" value="bHLH_AtNAI1_like"/>
    <property type="match status" value="1"/>
</dbReference>
<feature type="compositionally biased region" description="Low complexity" evidence="6">
    <location>
        <begin position="84"/>
        <end position="96"/>
    </location>
</feature>